<organism evidence="2 3">
    <name type="scientific">Uncinocarpus reesii (strain UAMH 1704)</name>
    <dbReference type="NCBI Taxonomy" id="336963"/>
    <lineage>
        <taxon>Eukaryota</taxon>
        <taxon>Fungi</taxon>
        <taxon>Dikarya</taxon>
        <taxon>Ascomycota</taxon>
        <taxon>Pezizomycotina</taxon>
        <taxon>Eurotiomycetes</taxon>
        <taxon>Eurotiomycetidae</taxon>
        <taxon>Onygenales</taxon>
        <taxon>Onygenaceae</taxon>
        <taxon>Uncinocarpus</taxon>
    </lineage>
</organism>
<dbReference type="AlphaFoldDB" id="C4JSY3"/>
<reference evidence="3" key="1">
    <citation type="journal article" date="2009" name="Genome Res.">
        <title>Comparative genomic analyses of the human fungal pathogens Coccidioides and their relatives.</title>
        <authorList>
            <person name="Sharpton T.J."/>
            <person name="Stajich J.E."/>
            <person name="Rounsley S.D."/>
            <person name="Gardner M.J."/>
            <person name="Wortman J.R."/>
            <person name="Jordar V.S."/>
            <person name="Maiti R."/>
            <person name="Kodira C.D."/>
            <person name="Neafsey D.E."/>
            <person name="Zeng Q."/>
            <person name="Hung C.-Y."/>
            <person name="McMahan C."/>
            <person name="Muszewska A."/>
            <person name="Grynberg M."/>
            <person name="Mandel M.A."/>
            <person name="Kellner E.M."/>
            <person name="Barker B.M."/>
            <person name="Galgiani J.N."/>
            <person name="Orbach M.J."/>
            <person name="Kirkland T.N."/>
            <person name="Cole G.T."/>
            <person name="Henn M.R."/>
            <person name="Birren B.W."/>
            <person name="Taylor J.W."/>
        </authorList>
    </citation>
    <scope>NUCLEOTIDE SEQUENCE [LARGE SCALE GENOMIC DNA]</scope>
    <source>
        <strain evidence="3">UAMH 1704</strain>
    </source>
</reference>
<dbReference type="GeneID" id="8441078"/>
<keyword evidence="3" id="KW-1185">Reference proteome</keyword>
<feature type="compositionally biased region" description="Low complexity" evidence="1">
    <location>
        <begin position="138"/>
        <end position="151"/>
    </location>
</feature>
<dbReference type="VEuPathDB" id="FungiDB:UREG_05572"/>
<dbReference type="Proteomes" id="UP000002058">
    <property type="component" value="Unassembled WGS sequence"/>
</dbReference>
<dbReference type="eggNOG" id="ENOG502SZNV">
    <property type="taxonomic scope" value="Eukaryota"/>
</dbReference>
<evidence type="ECO:0000256" key="1">
    <source>
        <dbReference type="SAM" id="MobiDB-lite"/>
    </source>
</evidence>
<feature type="compositionally biased region" description="Polar residues" evidence="1">
    <location>
        <begin position="307"/>
        <end position="318"/>
    </location>
</feature>
<dbReference type="RefSeq" id="XP_002584883.1">
    <property type="nucleotide sequence ID" value="XM_002584837.1"/>
</dbReference>
<name>C4JSY3_UNCRE</name>
<evidence type="ECO:0000313" key="3">
    <source>
        <dbReference type="Proteomes" id="UP000002058"/>
    </source>
</evidence>
<accession>C4JSY3</accession>
<dbReference type="HOGENOM" id="CLU_588200_0_0_1"/>
<sequence>MAPQGHQVNFETKDVYQAHILLPLQRDFALLSQQGTGKLRHLNSLISNLDPRIQPPSGVPLASIQNVEACFEFTLSSSEISPLLQDANQSSLCTTNTTAVQYPERRPMTDYMLDCDMSEITSNLREDWVSLDGDSPFSSQSSISSSSSIGSNRAAYSNTSNANPPGKMVQHYVSLLDSGLRSFLCHQFFQPESHVGRDLQTQMGILPSLASHALNANYNRAISQRATFIPVIARGIHSLLSSTRSPVLKSKLDNLKHIYWKTYGPQNTVPTGEATDDPNTRTILKCLLWTTMQHGLHCSHPASKLSPLTTDQEVSQTAPAKADQPVSDPQIRISASAQPLGLTDNISHLECLFDTEAAVEEDYFIDPFDNLETDQFFDELLEINQPSSPMLDDNASDKTAEFIDRSPQILAEFTDSDPILGEEDDDYDDLMDIDIDIDSCIAIDSTSSSNIACLTRCIDNEEMLF</sequence>
<feature type="compositionally biased region" description="Polar residues" evidence="1">
    <location>
        <begin position="154"/>
        <end position="163"/>
    </location>
</feature>
<feature type="region of interest" description="Disordered" evidence="1">
    <location>
        <begin position="138"/>
        <end position="163"/>
    </location>
</feature>
<dbReference type="OrthoDB" id="4200179at2759"/>
<evidence type="ECO:0000313" key="2">
    <source>
        <dbReference type="EMBL" id="EEP80730.1"/>
    </source>
</evidence>
<dbReference type="KEGG" id="ure:UREG_05572"/>
<protein>
    <submittedName>
        <fullName evidence="2">Uncharacterized protein</fullName>
    </submittedName>
</protein>
<feature type="region of interest" description="Disordered" evidence="1">
    <location>
        <begin position="307"/>
        <end position="327"/>
    </location>
</feature>
<dbReference type="InParanoid" id="C4JSY3"/>
<proteinExistence type="predicted"/>
<gene>
    <name evidence="2" type="ORF">UREG_05572</name>
</gene>
<dbReference type="EMBL" id="CH476617">
    <property type="protein sequence ID" value="EEP80730.1"/>
    <property type="molecule type" value="Genomic_DNA"/>
</dbReference>
<dbReference type="OMA" id="ISDTEWC"/>